<evidence type="ECO:0000256" key="1">
    <source>
        <dbReference type="ARBA" id="ARBA00022723"/>
    </source>
</evidence>
<feature type="domain" description="CHY-type" evidence="5">
    <location>
        <begin position="17"/>
        <end position="97"/>
    </location>
</feature>
<accession>A0ABQ6JZH3</accession>
<keyword evidence="2" id="KW-0863">Zinc-finger</keyword>
<feature type="compositionally biased region" description="Low complexity" evidence="4">
    <location>
        <begin position="97"/>
        <end position="115"/>
    </location>
</feature>
<dbReference type="InterPro" id="IPR037274">
    <property type="entry name" value="Znf_CHY_sf"/>
</dbReference>
<dbReference type="Pfam" id="PF05495">
    <property type="entry name" value="zf-CHY"/>
    <property type="match status" value="1"/>
</dbReference>
<name>A0ABQ6JZH3_9MICO</name>
<evidence type="ECO:0000313" key="6">
    <source>
        <dbReference type="EMBL" id="GMA92604.1"/>
    </source>
</evidence>
<dbReference type="PANTHER" id="PTHR28082">
    <property type="entry name" value="ZINC FINGER PROTEIN"/>
    <property type="match status" value="1"/>
</dbReference>
<evidence type="ECO:0000256" key="2">
    <source>
        <dbReference type="ARBA" id="ARBA00022771"/>
    </source>
</evidence>
<dbReference type="EMBL" id="BSVA01000001">
    <property type="protein sequence ID" value="GMA92604.1"/>
    <property type="molecule type" value="Genomic_DNA"/>
</dbReference>
<keyword evidence="3" id="KW-0862">Zinc</keyword>
<dbReference type="PROSITE" id="PS51266">
    <property type="entry name" value="ZF_CHY"/>
    <property type="match status" value="1"/>
</dbReference>
<dbReference type="RefSeq" id="WP_348533881.1">
    <property type="nucleotide sequence ID" value="NZ_BSVA01000001.1"/>
</dbReference>
<keyword evidence="7" id="KW-1185">Reference proteome</keyword>
<proteinExistence type="predicted"/>
<reference evidence="7" key="1">
    <citation type="journal article" date="2019" name="Int. J. Syst. Evol. Microbiol.">
        <title>The Global Catalogue of Microorganisms (GCM) 10K type strain sequencing project: providing services to taxonomists for standard genome sequencing and annotation.</title>
        <authorList>
            <consortium name="The Broad Institute Genomics Platform"/>
            <consortium name="The Broad Institute Genome Sequencing Center for Infectious Disease"/>
            <person name="Wu L."/>
            <person name="Ma J."/>
        </authorList>
    </citation>
    <scope>NUCLEOTIDE SEQUENCE [LARGE SCALE GENOMIC DNA]</scope>
    <source>
        <strain evidence="7">NBRC 108755</strain>
    </source>
</reference>
<dbReference type="PANTHER" id="PTHR28082:SF1">
    <property type="entry name" value="HELPER OF TIM PROTEIN 13"/>
    <property type="match status" value="1"/>
</dbReference>
<dbReference type="InterPro" id="IPR052604">
    <property type="entry name" value="Mito_Tim_assembly_helper"/>
</dbReference>
<evidence type="ECO:0000313" key="7">
    <source>
        <dbReference type="Proteomes" id="UP001157069"/>
    </source>
</evidence>
<keyword evidence="1" id="KW-0479">Metal-binding</keyword>
<protein>
    <recommendedName>
        <fullName evidence="5">CHY-type domain-containing protein</fullName>
    </recommendedName>
</protein>
<dbReference type="InterPro" id="IPR008913">
    <property type="entry name" value="Znf_CHY"/>
</dbReference>
<organism evidence="6 7">
    <name type="scientific">Homoserinibacter gongjuensis</name>
    <dbReference type="NCBI Taxonomy" id="1162968"/>
    <lineage>
        <taxon>Bacteria</taxon>
        <taxon>Bacillati</taxon>
        <taxon>Actinomycetota</taxon>
        <taxon>Actinomycetes</taxon>
        <taxon>Micrococcales</taxon>
        <taxon>Microbacteriaceae</taxon>
        <taxon>Homoserinibacter</taxon>
    </lineage>
</organism>
<evidence type="ECO:0000256" key="3">
    <source>
        <dbReference type="ARBA" id="ARBA00022833"/>
    </source>
</evidence>
<sequence length="125" mass="13801">MRDAPLESHGVRIHGLPVDAETRCVHWHGPTDVVAIRFPCCDRFYPCHDCHEAVADHPAAVWPVRRREEHAILCGMCGTTHAIATYLAVEGCPNCRAPSTRRAASTTPSTSPDRPNAAAFRREHP</sequence>
<feature type="region of interest" description="Disordered" evidence="4">
    <location>
        <begin position="97"/>
        <end position="125"/>
    </location>
</feature>
<comment type="caution">
    <text evidence="6">The sequence shown here is derived from an EMBL/GenBank/DDBJ whole genome shotgun (WGS) entry which is preliminary data.</text>
</comment>
<dbReference type="Proteomes" id="UP001157069">
    <property type="component" value="Unassembled WGS sequence"/>
</dbReference>
<evidence type="ECO:0000259" key="5">
    <source>
        <dbReference type="PROSITE" id="PS51266"/>
    </source>
</evidence>
<dbReference type="SUPFAM" id="SSF161219">
    <property type="entry name" value="CHY zinc finger-like"/>
    <property type="match status" value="1"/>
</dbReference>
<evidence type="ECO:0000256" key="4">
    <source>
        <dbReference type="SAM" id="MobiDB-lite"/>
    </source>
</evidence>
<gene>
    <name evidence="6" type="ORF">GCM10025869_31330</name>
</gene>